<evidence type="ECO:0000256" key="1">
    <source>
        <dbReference type="SAM" id="MobiDB-lite"/>
    </source>
</evidence>
<sequence>MQAMQSIHVPEISSDNAHVGFAVRARAVASERKRFVGGARTMSTPPGCQITPTTQSANAPIWRQPLRIDWK</sequence>
<dbReference type="Proteomes" id="UP000318081">
    <property type="component" value="Chromosome"/>
</dbReference>
<proteinExistence type="predicted"/>
<gene>
    <name evidence="2" type="ORF">TBK1r_05730</name>
</gene>
<reference evidence="2 3" key="1">
    <citation type="submission" date="2019-02" db="EMBL/GenBank/DDBJ databases">
        <title>Deep-cultivation of Planctomycetes and their phenomic and genomic characterization uncovers novel biology.</title>
        <authorList>
            <person name="Wiegand S."/>
            <person name="Jogler M."/>
            <person name="Boedeker C."/>
            <person name="Pinto D."/>
            <person name="Vollmers J."/>
            <person name="Rivas-Marin E."/>
            <person name="Kohn T."/>
            <person name="Peeters S.H."/>
            <person name="Heuer A."/>
            <person name="Rast P."/>
            <person name="Oberbeckmann S."/>
            <person name="Bunk B."/>
            <person name="Jeske O."/>
            <person name="Meyerdierks A."/>
            <person name="Storesund J.E."/>
            <person name="Kallscheuer N."/>
            <person name="Luecker S."/>
            <person name="Lage O.M."/>
            <person name="Pohl T."/>
            <person name="Merkel B.J."/>
            <person name="Hornburger P."/>
            <person name="Mueller R.-W."/>
            <person name="Bruemmer F."/>
            <person name="Labrenz M."/>
            <person name="Spormann A.M."/>
            <person name="Op den Camp H."/>
            <person name="Overmann J."/>
            <person name="Amann R."/>
            <person name="Jetten M.S.M."/>
            <person name="Mascher T."/>
            <person name="Medema M.H."/>
            <person name="Devos D.P."/>
            <person name="Kaster A.-K."/>
            <person name="Ovreas L."/>
            <person name="Rohde M."/>
            <person name="Galperin M.Y."/>
            <person name="Jogler C."/>
        </authorList>
    </citation>
    <scope>NUCLEOTIDE SEQUENCE [LARGE SCALE GENOMIC DNA]</scope>
    <source>
        <strain evidence="2 3">TBK1r</strain>
    </source>
</reference>
<feature type="compositionally biased region" description="Polar residues" evidence="1">
    <location>
        <begin position="41"/>
        <end position="58"/>
    </location>
</feature>
<evidence type="ECO:0000313" key="3">
    <source>
        <dbReference type="Proteomes" id="UP000318081"/>
    </source>
</evidence>
<feature type="region of interest" description="Disordered" evidence="1">
    <location>
        <begin position="36"/>
        <end position="58"/>
    </location>
</feature>
<keyword evidence="3" id="KW-1185">Reference proteome</keyword>
<dbReference type="EMBL" id="CP036432">
    <property type="protein sequence ID" value="QDV81654.1"/>
    <property type="molecule type" value="Genomic_DNA"/>
</dbReference>
<protein>
    <submittedName>
        <fullName evidence="2">Uncharacterized protein</fullName>
    </submittedName>
</protein>
<evidence type="ECO:0000313" key="2">
    <source>
        <dbReference type="EMBL" id="QDV81654.1"/>
    </source>
</evidence>
<name>A0ABX5XP32_9BACT</name>
<organism evidence="2 3">
    <name type="scientific">Stieleria magnilauensis</name>
    <dbReference type="NCBI Taxonomy" id="2527963"/>
    <lineage>
        <taxon>Bacteria</taxon>
        <taxon>Pseudomonadati</taxon>
        <taxon>Planctomycetota</taxon>
        <taxon>Planctomycetia</taxon>
        <taxon>Pirellulales</taxon>
        <taxon>Pirellulaceae</taxon>
        <taxon>Stieleria</taxon>
    </lineage>
</organism>
<accession>A0ABX5XP32</accession>